<dbReference type="InterPro" id="IPR050676">
    <property type="entry name" value="IL-12"/>
</dbReference>
<evidence type="ECO:0000313" key="7">
    <source>
        <dbReference type="Proteomes" id="UP001152622"/>
    </source>
</evidence>
<evidence type="ECO:0000313" key="6">
    <source>
        <dbReference type="EMBL" id="KAJ8337640.1"/>
    </source>
</evidence>
<comment type="similarity">
    <text evidence="4">Belongs to the IL-12B family.</text>
</comment>
<feature type="signal peptide" evidence="4">
    <location>
        <begin position="1"/>
        <end position="24"/>
    </location>
</feature>
<evidence type="ECO:0000259" key="5">
    <source>
        <dbReference type="Pfam" id="PF10420"/>
    </source>
</evidence>
<feature type="domain" description="Interleukin-12 beta central" evidence="5">
    <location>
        <begin position="121"/>
        <end position="195"/>
    </location>
</feature>
<dbReference type="PANTHER" id="PTHR48485:SF4">
    <property type="entry name" value="INTERLEUKIN-12 SUBUNIT BETA"/>
    <property type="match status" value="1"/>
</dbReference>
<dbReference type="PRINTS" id="PR01928">
    <property type="entry name" value="INTRLEUKN12B"/>
</dbReference>
<dbReference type="PIRSF" id="PIRSF038007">
    <property type="entry name" value="IL_12_beta"/>
    <property type="match status" value="1"/>
</dbReference>
<keyword evidence="4" id="KW-0393">Immunoglobulin domain</keyword>
<evidence type="ECO:0000256" key="2">
    <source>
        <dbReference type="ARBA" id="ARBA00023157"/>
    </source>
</evidence>
<dbReference type="GO" id="GO:0004896">
    <property type="term" value="F:cytokine receptor activity"/>
    <property type="evidence" value="ECO:0007669"/>
    <property type="project" value="UniProtKB-UniRule"/>
</dbReference>
<dbReference type="GO" id="GO:0005125">
    <property type="term" value="F:cytokine activity"/>
    <property type="evidence" value="ECO:0007669"/>
    <property type="project" value="UniProtKB-KW"/>
</dbReference>
<dbReference type="OrthoDB" id="8670716at2759"/>
<dbReference type="GO" id="GO:0005615">
    <property type="term" value="C:extracellular space"/>
    <property type="evidence" value="ECO:0007669"/>
    <property type="project" value="UniProtKB-KW"/>
</dbReference>
<sequence length="324" mass="37279">MRSKKMNLCLFCVVLLLTLQCVKGAENFYTLQPNVVVVVPMQGSSVVQVPLLCGESYAHLDIVWRIKGLQVARGNQVNVTVEEMLGGNYTCHDHTGELLNHTLVLVQADRKRILEKSNDSEYVHCLSKNYSGVFQCYWEWSQTRKGDVLLVTAARSSAEITCSLDPTGHSITCRDHAYCPYSEERERITLMLYVKNQFRMEMYTKPFFITEIVKPDRITLTEVAKNTFELGYPDTWNTPESYFPLTFQVKVVPQKRTCGCECSKEPKKTESQLWQVKKGFLMCVRAQDALCRSAWSDWSHTNENHPGTSNITLDQWHRTREKKN</sequence>
<comment type="caution">
    <text evidence="6">The sequence shown here is derived from an EMBL/GenBank/DDBJ whole genome shotgun (WGS) entry which is preliminary data.</text>
</comment>
<name>A0A9Q1EF47_SYNKA</name>
<feature type="chain" id="PRO_5040531292" description="Interleukin-12 subunit beta" evidence="4">
    <location>
        <begin position="25"/>
        <end position="324"/>
    </location>
</feature>
<comment type="subunit">
    <text evidence="4">Heterodimer with IL12A; disulfide-linked. The heterodimer is known as interleukin IL-12.</text>
</comment>
<dbReference type="SUPFAM" id="SSF49265">
    <property type="entry name" value="Fibronectin type III"/>
    <property type="match status" value="1"/>
</dbReference>
<dbReference type="PANTHER" id="PTHR48485">
    <property type="entry name" value="INTERLEUKIN-12 SUBUNIT BETA-RELATED"/>
    <property type="match status" value="1"/>
</dbReference>
<dbReference type="Pfam" id="PF10420">
    <property type="entry name" value="IL12p40_C"/>
    <property type="match status" value="1"/>
</dbReference>
<keyword evidence="3 4" id="KW-0325">Glycoprotein</keyword>
<dbReference type="InterPro" id="IPR019482">
    <property type="entry name" value="IL-12_beta_cen-dom"/>
</dbReference>
<dbReference type="Gene3D" id="2.60.40.10">
    <property type="entry name" value="Immunoglobulins"/>
    <property type="match status" value="2"/>
</dbReference>
<protein>
    <recommendedName>
        <fullName evidence="4">Interleukin-12 subunit beta</fullName>
        <shortName evidence="4">IL-12B</shortName>
    </recommendedName>
    <alternativeName>
        <fullName evidence="4">Cytotoxic lymphocyte maturation factor 40 kDa subunit</fullName>
    </alternativeName>
    <alternativeName>
        <fullName evidence="4">IL-12 subunit p40</fullName>
    </alternativeName>
</protein>
<keyword evidence="7" id="KW-1185">Reference proteome</keyword>
<dbReference type="InterPro" id="IPR036116">
    <property type="entry name" value="FN3_sf"/>
</dbReference>
<comment type="subcellular location">
    <subcellularLocation>
        <location evidence="4">Secreted</location>
    </subcellularLocation>
</comment>
<keyword evidence="1 4" id="KW-0732">Signal</keyword>
<dbReference type="InterPro" id="IPR013783">
    <property type="entry name" value="Ig-like_fold"/>
</dbReference>
<evidence type="ECO:0000256" key="1">
    <source>
        <dbReference type="ARBA" id="ARBA00022729"/>
    </source>
</evidence>
<keyword evidence="2" id="KW-1015">Disulfide bond</keyword>
<dbReference type="Proteomes" id="UP001152622">
    <property type="component" value="Chromosome 18"/>
</dbReference>
<keyword evidence="4" id="KW-0202">Cytokine</keyword>
<dbReference type="AlphaFoldDB" id="A0A9Q1EF47"/>
<organism evidence="6 7">
    <name type="scientific">Synaphobranchus kaupii</name>
    <name type="common">Kaup's arrowtooth eel</name>
    <dbReference type="NCBI Taxonomy" id="118154"/>
    <lineage>
        <taxon>Eukaryota</taxon>
        <taxon>Metazoa</taxon>
        <taxon>Chordata</taxon>
        <taxon>Craniata</taxon>
        <taxon>Vertebrata</taxon>
        <taxon>Euteleostomi</taxon>
        <taxon>Actinopterygii</taxon>
        <taxon>Neopterygii</taxon>
        <taxon>Teleostei</taxon>
        <taxon>Anguilliformes</taxon>
        <taxon>Synaphobranchidae</taxon>
        <taxon>Synaphobranchus</taxon>
    </lineage>
</organism>
<keyword evidence="4" id="KW-0964">Secreted</keyword>
<evidence type="ECO:0000256" key="4">
    <source>
        <dbReference type="RuleBase" id="RU281113"/>
    </source>
</evidence>
<proteinExistence type="inferred from homology"/>
<dbReference type="InterPro" id="IPR015528">
    <property type="entry name" value="IL-12_beta"/>
</dbReference>
<accession>A0A9Q1EF47</accession>
<evidence type="ECO:0000256" key="3">
    <source>
        <dbReference type="ARBA" id="ARBA00023180"/>
    </source>
</evidence>
<dbReference type="EMBL" id="JAINUF010000018">
    <property type="protein sequence ID" value="KAJ8337640.1"/>
    <property type="molecule type" value="Genomic_DNA"/>
</dbReference>
<gene>
    <name evidence="4" type="primary">IL12B</name>
    <name evidence="6" type="ORF">SKAU_G00366060</name>
</gene>
<reference evidence="6" key="1">
    <citation type="journal article" date="2023" name="Science">
        <title>Genome structures resolve the early diversification of teleost fishes.</title>
        <authorList>
            <person name="Parey E."/>
            <person name="Louis A."/>
            <person name="Montfort J."/>
            <person name="Bouchez O."/>
            <person name="Roques C."/>
            <person name="Iampietro C."/>
            <person name="Lluch J."/>
            <person name="Castinel A."/>
            <person name="Donnadieu C."/>
            <person name="Desvignes T."/>
            <person name="Floi Bucao C."/>
            <person name="Jouanno E."/>
            <person name="Wen M."/>
            <person name="Mejri S."/>
            <person name="Dirks R."/>
            <person name="Jansen H."/>
            <person name="Henkel C."/>
            <person name="Chen W.J."/>
            <person name="Zahm M."/>
            <person name="Cabau C."/>
            <person name="Klopp C."/>
            <person name="Thompson A.W."/>
            <person name="Robinson-Rechavi M."/>
            <person name="Braasch I."/>
            <person name="Lecointre G."/>
            <person name="Bobe J."/>
            <person name="Postlethwait J.H."/>
            <person name="Berthelot C."/>
            <person name="Roest Crollius H."/>
            <person name="Guiguen Y."/>
        </authorList>
    </citation>
    <scope>NUCLEOTIDE SEQUENCE</scope>
    <source>
        <strain evidence="6">WJC10195</strain>
    </source>
</reference>